<evidence type="ECO:0000256" key="1">
    <source>
        <dbReference type="SAM" id="Phobius"/>
    </source>
</evidence>
<evidence type="ECO:0008006" key="4">
    <source>
        <dbReference type="Google" id="ProtNLM"/>
    </source>
</evidence>
<dbReference type="RefSeq" id="WP_092094944.1">
    <property type="nucleotide sequence ID" value="NZ_FNAR01000003.1"/>
</dbReference>
<feature type="transmembrane region" description="Helical" evidence="1">
    <location>
        <begin position="6"/>
        <end position="29"/>
    </location>
</feature>
<dbReference type="Gene3D" id="1.25.10.10">
    <property type="entry name" value="Leucine-rich Repeat Variant"/>
    <property type="match status" value="1"/>
</dbReference>
<dbReference type="STRING" id="426756.SAMN04488126_103215"/>
<organism evidence="2 3">
    <name type="scientific">Bhargavaea beijingensis</name>
    <dbReference type="NCBI Taxonomy" id="426756"/>
    <lineage>
        <taxon>Bacteria</taxon>
        <taxon>Bacillati</taxon>
        <taxon>Bacillota</taxon>
        <taxon>Bacilli</taxon>
        <taxon>Bacillales</taxon>
        <taxon>Caryophanaceae</taxon>
        <taxon>Bhargavaea</taxon>
    </lineage>
</organism>
<protein>
    <recommendedName>
        <fullName evidence="4">HEAT repeat-containing protein</fullName>
    </recommendedName>
</protein>
<sequence>MTGISVTTVSIGVLLLLLVLVALTVYLFAARAVQERKMEKAKAYLSRNNERWYRVLRGMEDVSAEMVPKNKAELAAVEEIFRAYLTNVSGDKIRERIRAFADGHLAPFYRKKLKSRNWSERMNALYRIEDFGMESLLGDVHTLERKRLTADERFQLLLIDLQFRPDGFIGRNADRLGNLSEYEARQLFFLMPEPVFEEASAQFGQLDPILKYGMVEVLGMRQDLKKLPFLEGLLDSEDPEIRIRVLRAIDAFGIRTPDRILERAFDSPVWEERFLGARMLRRVPADEAARYASRLRDDPSWLVREEVRGLLARQREAAEDLAVLR</sequence>
<evidence type="ECO:0000313" key="2">
    <source>
        <dbReference type="EMBL" id="SDE10456.1"/>
    </source>
</evidence>
<keyword evidence="1" id="KW-0812">Transmembrane</keyword>
<proteinExistence type="predicted"/>
<reference evidence="2 3" key="1">
    <citation type="submission" date="2016-10" db="EMBL/GenBank/DDBJ databases">
        <authorList>
            <person name="de Groot N.N."/>
        </authorList>
    </citation>
    <scope>NUCLEOTIDE SEQUENCE [LARGE SCALE GENOMIC DNA]</scope>
    <source>
        <strain evidence="2 3">CGMCC 1.6762</strain>
    </source>
</reference>
<gene>
    <name evidence="2" type="ORF">SAMN04488126_103215</name>
</gene>
<dbReference type="Proteomes" id="UP000198823">
    <property type="component" value="Unassembled WGS sequence"/>
</dbReference>
<dbReference type="EMBL" id="FNAR01000003">
    <property type="protein sequence ID" value="SDE10456.1"/>
    <property type="molecule type" value="Genomic_DNA"/>
</dbReference>
<dbReference type="AlphaFoldDB" id="A0A1G7A988"/>
<accession>A0A1G7A988</accession>
<dbReference type="OrthoDB" id="2112914at2"/>
<dbReference type="InterPro" id="IPR011989">
    <property type="entry name" value="ARM-like"/>
</dbReference>
<dbReference type="SUPFAM" id="SSF48371">
    <property type="entry name" value="ARM repeat"/>
    <property type="match status" value="1"/>
</dbReference>
<name>A0A1G7A988_9BACL</name>
<evidence type="ECO:0000313" key="3">
    <source>
        <dbReference type="Proteomes" id="UP000198823"/>
    </source>
</evidence>
<dbReference type="InterPro" id="IPR016024">
    <property type="entry name" value="ARM-type_fold"/>
</dbReference>
<keyword evidence="1" id="KW-0472">Membrane</keyword>
<keyword evidence="1" id="KW-1133">Transmembrane helix</keyword>